<dbReference type="PANTHER" id="PTHR32440:SF11">
    <property type="entry name" value="METALLOPHOSPHOESTERASE DOMAIN-CONTAINING PROTEIN"/>
    <property type="match status" value="1"/>
</dbReference>
<keyword evidence="1" id="KW-0732">Signal</keyword>
<dbReference type="InterPro" id="IPR029052">
    <property type="entry name" value="Metallo-depent_PP-like"/>
</dbReference>
<dbReference type="Gene3D" id="3.60.21.10">
    <property type="match status" value="1"/>
</dbReference>
<protein>
    <recommendedName>
        <fullName evidence="2">Calcineurin-like phosphoesterase domain-containing protein</fullName>
    </recommendedName>
</protein>
<dbReference type="Proteomes" id="UP000604825">
    <property type="component" value="Unassembled WGS sequence"/>
</dbReference>
<dbReference type="AlphaFoldDB" id="A0A811P8Y6"/>
<sequence>MRKWWRGLAPAVVVLLAALAVAGLRPATEHGQGRPQLRFGPGGVFRVALFADLHYGEDAWTDWGPAQDAASDRVMAAVLDAENPDFVVYLGDLVTANNLPIPNASLYWDRAISASRSRGVPWATVFGNHDDMPFEWPPEWFSPNGVPPLRCPPPTMSTPDSGCSFRGTPRIDLMAAEVGANRLSYSSSGPRELWPGVSNYVLQVLSRRRTRGSDDHDPALLMYFLDSGGGSYTEVVSSTQVKWFHSQSQFLNPNGRIPELIFWHIPSTAYVKVAPKAKSEIRKPCVGSINKEEVAPQAAEWGMMDALAKRPSVKAVFVGHNHGLDWCCPYEELWLCFARHTGYGGYGDWPRGARIIQVTEEPFSAVSWIRMENGSRHSDVTLSS</sequence>
<dbReference type="GO" id="GO:0005737">
    <property type="term" value="C:cytoplasm"/>
    <property type="evidence" value="ECO:0007669"/>
    <property type="project" value="TreeGrafter"/>
</dbReference>
<reference evidence="3" key="1">
    <citation type="submission" date="2020-10" db="EMBL/GenBank/DDBJ databases">
        <authorList>
            <person name="Han B."/>
            <person name="Lu T."/>
            <person name="Zhao Q."/>
            <person name="Huang X."/>
            <person name="Zhao Y."/>
        </authorList>
    </citation>
    <scope>NUCLEOTIDE SEQUENCE</scope>
</reference>
<dbReference type="PIRSF" id="PIRSF030250">
    <property type="entry name" value="Ptase_At2g46880"/>
    <property type="match status" value="1"/>
</dbReference>
<feature type="chain" id="PRO_5033006808" description="Calcineurin-like phosphoesterase domain-containing protein" evidence="1">
    <location>
        <begin position="24"/>
        <end position="384"/>
    </location>
</feature>
<evidence type="ECO:0000259" key="2">
    <source>
        <dbReference type="Pfam" id="PF00149"/>
    </source>
</evidence>
<dbReference type="PANTHER" id="PTHR32440">
    <property type="entry name" value="PHOSPHATASE DCR2-RELATED-RELATED"/>
    <property type="match status" value="1"/>
</dbReference>
<dbReference type="EMBL" id="CAJGYO010000006">
    <property type="protein sequence ID" value="CAD6234964.1"/>
    <property type="molecule type" value="Genomic_DNA"/>
</dbReference>
<evidence type="ECO:0000256" key="1">
    <source>
        <dbReference type="SAM" id="SignalP"/>
    </source>
</evidence>
<proteinExistence type="predicted"/>
<dbReference type="OrthoDB" id="783096at2759"/>
<comment type="caution">
    <text evidence="3">The sequence shown here is derived from an EMBL/GenBank/DDBJ whole genome shotgun (WGS) entry which is preliminary data.</text>
</comment>
<dbReference type="InterPro" id="IPR004843">
    <property type="entry name" value="Calcineurin-like_PHP"/>
</dbReference>
<dbReference type="SUPFAM" id="SSF56300">
    <property type="entry name" value="Metallo-dependent phosphatases"/>
    <property type="match status" value="1"/>
</dbReference>
<accession>A0A811P8Y6</accession>
<feature type="signal peptide" evidence="1">
    <location>
        <begin position="1"/>
        <end position="23"/>
    </location>
</feature>
<dbReference type="Pfam" id="PF00149">
    <property type="entry name" value="Metallophos"/>
    <property type="match status" value="1"/>
</dbReference>
<dbReference type="InterPro" id="IPR011230">
    <property type="entry name" value="PAP14/16/28/29"/>
</dbReference>
<dbReference type="GO" id="GO:0016788">
    <property type="term" value="F:hydrolase activity, acting on ester bonds"/>
    <property type="evidence" value="ECO:0007669"/>
    <property type="project" value="TreeGrafter"/>
</dbReference>
<dbReference type="CDD" id="cd07383">
    <property type="entry name" value="MPP_Dcr2"/>
    <property type="match status" value="1"/>
</dbReference>
<evidence type="ECO:0000313" key="4">
    <source>
        <dbReference type="Proteomes" id="UP000604825"/>
    </source>
</evidence>
<gene>
    <name evidence="3" type="ORF">NCGR_LOCUS23342</name>
</gene>
<keyword evidence="4" id="KW-1185">Reference proteome</keyword>
<name>A0A811P8Y6_9POAL</name>
<organism evidence="3 4">
    <name type="scientific">Miscanthus lutarioriparius</name>
    <dbReference type="NCBI Taxonomy" id="422564"/>
    <lineage>
        <taxon>Eukaryota</taxon>
        <taxon>Viridiplantae</taxon>
        <taxon>Streptophyta</taxon>
        <taxon>Embryophyta</taxon>
        <taxon>Tracheophyta</taxon>
        <taxon>Spermatophyta</taxon>
        <taxon>Magnoliopsida</taxon>
        <taxon>Liliopsida</taxon>
        <taxon>Poales</taxon>
        <taxon>Poaceae</taxon>
        <taxon>PACMAD clade</taxon>
        <taxon>Panicoideae</taxon>
        <taxon>Andropogonodae</taxon>
        <taxon>Andropogoneae</taxon>
        <taxon>Saccharinae</taxon>
        <taxon>Miscanthus</taxon>
    </lineage>
</organism>
<evidence type="ECO:0000313" key="3">
    <source>
        <dbReference type="EMBL" id="CAD6234964.1"/>
    </source>
</evidence>
<feature type="domain" description="Calcineurin-like phosphoesterase" evidence="2">
    <location>
        <begin position="45"/>
        <end position="322"/>
    </location>
</feature>